<dbReference type="InterPro" id="IPR000851">
    <property type="entry name" value="Ribosomal_uS5"/>
</dbReference>
<evidence type="ECO:0000313" key="12">
    <source>
        <dbReference type="Proteomes" id="UP000324831"/>
    </source>
</evidence>
<dbReference type="PANTHER" id="PTHR48277">
    <property type="entry name" value="MITOCHONDRIAL RIBOSOMAL PROTEIN S5"/>
    <property type="match status" value="1"/>
</dbReference>
<feature type="domain" description="S5 DRBM" evidence="10">
    <location>
        <begin position="34"/>
        <end position="97"/>
    </location>
</feature>
<evidence type="ECO:0000256" key="8">
    <source>
        <dbReference type="RuleBase" id="RU003823"/>
    </source>
</evidence>
<comment type="subunit">
    <text evidence="7">Part of the 30S ribosomal subunit. Contacts proteins S4 and S8.</text>
</comment>
<dbReference type="PANTHER" id="PTHR48277:SF1">
    <property type="entry name" value="MITOCHONDRIAL RIBOSOMAL PROTEIN S5"/>
    <property type="match status" value="1"/>
</dbReference>
<evidence type="ECO:0000259" key="10">
    <source>
        <dbReference type="PROSITE" id="PS50881"/>
    </source>
</evidence>
<keyword evidence="2 7" id="KW-0699">rRNA-binding</keyword>
<feature type="compositionally biased region" description="Basic and acidic residues" evidence="9">
    <location>
        <begin position="1"/>
        <end position="14"/>
    </location>
</feature>
<sequence length="203" mass="22661">MEKRKTTHGGDAHHPGSRRKEKKGGFKKAYKTEFEEKVIKAKRISKTTKGGRQSRAWVLVVVGNKKGKVGFGIGKSKEFQDAIKKAVKRAMKDLVKVSMNSKRTIFHEYLGKHGASKVLVKPAKPGTGIIAGGAIKTVLELAGYTDIYSKNLGSNTAMNMIRATLKALQEQRSPSYISRLRDKTFEELFHLNESENEKQTNKE</sequence>
<dbReference type="Proteomes" id="UP000324831">
    <property type="component" value="Unassembled WGS sequence"/>
</dbReference>
<comment type="domain">
    <text evidence="7">The N-terminal domain interacts with the head of the 30S subunit; the C-terminal domain interacts with the body and contacts protein S4. The interaction surface between S4 and S5 is involved in control of translational fidelity.</text>
</comment>
<dbReference type="InterPro" id="IPR005712">
    <property type="entry name" value="Ribosomal_uS5_bac-type"/>
</dbReference>
<dbReference type="InterPro" id="IPR013810">
    <property type="entry name" value="Ribosomal_uS5_N"/>
</dbReference>
<evidence type="ECO:0000256" key="9">
    <source>
        <dbReference type="SAM" id="MobiDB-lite"/>
    </source>
</evidence>
<dbReference type="RefSeq" id="WP_216083121.1">
    <property type="nucleotide sequence ID" value="NZ_CACTIB010000016.1"/>
</dbReference>
<evidence type="ECO:0000256" key="1">
    <source>
        <dbReference type="ARBA" id="ARBA00008945"/>
    </source>
</evidence>
<evidence type="ECO:0000256" key="7">
    <source>
        <dbReference type="HAMAP-Rule" id="MF_01307"/>
    </source>
</evidence>
<dbReference type="InterPro" id="IPR020568">
    <property type="entry name" value="Ribosomal_Su5_D2-typ_SF"/>
</dbReference>
<evidence type="ECO:0000313" key="11">
    <source>
        <dbReference type="EMBL" id="GCE63960.1"/>
    </source>
</evidence>
<feature type="region of interest" description="Disordered" evidence="9">
    <location>
        <begin position="1"/>
        <end position="27"/>
    </location>
</feature>
<comment type="similarity">
    <text evidence="1 7 8">Belongs to the universal ribosomal protein uS5 family.</text>
</comment>
<dbReference type="Gene3D" id="3.30.230.10">
    <property type="match status" value="1"/>
</dbReference>
<dbReference type="EMBL" id="BIMN01000006">
    <property type="protein sequence ID" value="GCE63960.1"/>
    <property type="molecule type" value="Genomic_DNA"/>
</dbReference>
<dbReference type="InterPro" id="IPR005324">
    <property type="entry name" value="Ribosomal_uS5_C"/>
</dbReference>
<dbReference type="HAMAP" id="MF_01307_B">
    <property type="entry name" value="Ribosomal_uS5_B"/>
    <property type="match status" value="1"/>
</dbReference>
<evidence type="ECO:0000256" key="6">
    <source>
        <dbReference type="ARBA" id="ARBA00035255"/>
    </source>
</evidence>
<dbReference type="InterPro" id="IPR014721">
    <property type="entry name" value="Ribsml_uS5_D2-typ_fold_subgr"/>
</dbReference>
<dbReference type="FunFam" id="3.30.160.20:FF:000022">
    <property type="entry name" value="28S ribosomal protein S5, mitochondrial"/>
    <property type="match status" value="1"/>
</dbReference>
<comment type="function">
    <text evidence="7">Located at the back of the 30S subunit body where it stabilizes the conformation of the head with respect to the body.</text>
</comment>
<gene>
    <name evidence="7 11" type="primary">rpsE</name>
    <name evidence="11" type="ORF">MHSWG343_09670</name>
</gene>
<keyword evidence="5 7" id="KW-0687">Ribonucleoprotein</keyword>
<name>A0A478FV98_9MOLU</name>
<evidence type="ECO:0000256" key="3">
    <source>
        <dbReference type="ARBA" id="ARBA00022884"/>
    </source>
</evidence>
<comment type="function">
    <text evidence="7">With S4 and S12 plays an important role in translational accuracy.</text>
</comment>
<dbReference type="GO" id="GO:0006412">
    <property type="term" value="P:translation"/>
    <property type="evidence" value="ECO:0007669"/>
    <property type="project" value="UniProtKB-UniRule"/>
</dbReference>
<protein>
    <recommendedName>
        <fullName evidence="6 7">Small ribosomal subunit protein uS5</fullName>
    </recommendedName>
</protein>
<dbReference type="AlphaFoldDB" id="A0A478FV98"/>
<dbReference type="NCBIfam" id="TIGR01021">
    <property type="entry name" value="rpsE_bact"/>
    <property type="match status" value="1"/>
</dbReference>
<comment type="caution">
    <text evidence="11">The sequence shown here is derived from an EMBL/GenBank/DDBJ whole genome shotgun (WGS) entry which is preliminary data.</text>
</comment>
<evidence type="ECO:0000256" key="4">
    <source>
        <dbReference type="ARBA" id="ARBA00022980"/>
    </source>
</evidence>
<keyword evidence="3 7" id="KW-0694">RNA-binding</keyword>
<dbReference type="SUPFAM" id="SSF54768">
    <property type="entry name" value="dsRNA-binding domain-like"/>
    <property type="match status" value="1"/>
</dbReference>
<dbReference type="PROSITE" id="PS50881">
    <property type="entry name" value="S5_DSRBD"/>
    <property type="match status" value="1"/>
</dbReference>
<dbReference type="FunFam" id="3.30.230.10:FF:000002">
    <property type="entry name" value="30S ribosomal protein S5"/>
    <property type="match status" value="1"/>
</dbReference>
<dbReference type="Pfam" id="PF00333">
    <property type="entry name" value="Ribosomal_S5"/>
    <property type="match status" value="1"/>
</dbReference>
<accession>A0A478FV98</accession>
<organism evidence="11 12">
    <name type="scientific">Candidatus Mycoplasma haematohominis</name>
    <dbReference type="NCBI Taxonomy" id="1494318"/>
    <lineage>
        <taxon>Bacteria</taxon>
        <taxon>Bacillati</taxon>
        <taxon>Mycoplasmatota</taxon>
        <taxon>Mollicutes</taxon>
        <taxon>Mycoplasmataceae</taxon>
        <taxon>Mycoplasma</taxon>
    </lineage>
</organism>
<dbReference type="GO" id="GO:0015935">
    <property type="term" value="C:small ribosomal subunit"/>
    <property type="evidence" value="ECO:0007669"/>
    <property type="project" value="InterPro"/>
</dbReference>
<dbReference type="GO" id="GO:0003735">
    <property type="term" value="F:structural constituent of ribosome"/>
    <property type="evidence" value="ECO:0007669"/>
    <property type="project" value="UniProtKB-UniRule"/>
</dbReference>
<proteinExistence type="inferred from homology"/>
<dbReference type="SUPFAM" id="SSF54211">
    <property type="entry name" value="Ribosomal protein S5 domain 2-like"/>
    <property type="match status" value="1"/>
</dbReference>
<evidence type="ECO:0000256" key="5">
    <source>
        <dbReference type="ARBA" id="ARBA00023274"/>
    </source>
</evidence>
<feature type="compositionally biased region" description="Basic residues" evidence="9">
    <location>
        <begin position="15"/>
        <end position="27"/>
    </location>
</feature>
<dbReference type="Pfam" id="PF03719">
    <property type="entry name" value="Ribosomal_S5_C"/>
    <property type="match status" value="1"/>
</dbReference>
<dbReference type="Gene3D" id="3.30.160.20">
    <property type="match status" value="1"/>
</dbReference>
<dbReference type="GO" id="GO:0019843">
    <property type="term" value="F:rRNA binding"/>
    <property type="evidence" value="ECO:0007669"/>
    <property type="project" value="UniProtKB-UniRule"/>
</dbReference>
<keyword evidence="4 7" id="KW-0689">Ribosomal protein</keyword>
<reference evidence="11 12" key="1">
    <citation type="submission" date="2019-01" db="EMBL/GenBank/DDBJ databases">
        <title>Draft genome sequences of Candidatus Mycoplasma haemohominis SWG34-3 identified from a patient with pyrexia, anemia and liver dysfunction.</title>
        <authorList>
            <person name="Sekizuka T."/>
            <person name="Hattori N."/>
            <person name="Katano H."/>
            <person name="Takuma T."/>
            <person name="Ito T."/>
            <person name="Arai N."/>
            <person name="Yanai R."/>
            <person name="Ishii S."/>
            <person name="Miura Y."/>
            <person name="Tokunaga T."/>
            <person name="Watanabe H."/>
            <person name="Nomura N."/>
            <person name="Eguchi J."/>
            <person name="Arai T."/>
            <person name="Hasegawa H."/>
            <person name="Nakamaki T."/>
            <person name="Wakita T."/>
            <person name="Niki Y."/>
            <person name="Kuroda M."/>
        </authorList>
    </citation>
    <scope>NUCLEOTIDE SEQUENCE [LARGE SCALE GENOMIC DNA]</scope>
    <source>
        <strain evidence="11">SWG34-3</strain>
    </source>
</reference>
<evidence type="ECO:0000256" key="2">
    <source>
        <dbReference type="ARBA" id="ARBA00022730"/>
    </source>
</evidence>